<name>A0A1B7K0X2_9GAMM</name>
<dbReference type="AlphaFoldDB" id="A0A1B7K0X2"/>
<dbReference type="EMBL" id="LXEW01000015">
    <property type="protein sequence ID" value="OAT53644.1"/>
    <property type="molecule type" value="Genomic_DNA"/>
</dbReference>
<organism evidence="1 2">
    <name type="scientific">Providencia heimbachae ATCC 35613</name>
    <dbReference type="NCBI Taxonomy" id="1354272"/>
    <lineage>
        <taxon>Bacteria</taxon>
        <taxon>Pseudomonadati</taxon>
        <taxon>Pseudomonadota</taxon>
        <taxon>Gammaproteobacteria</taxon>
        <taxon>Enterobacterales</taxon>
        <taxon>Morganellaceae</taxon>
        <taxon>Providencia</taxon>
    </lineage>
</organism>
<dbReference type="OrthoDB" id="6459770at2"/>
<sequence length="57" mass="6519">MTRTEKGFKTVSIDGQLVARIEKLRQKRAEKDFLLSGAPMTQIIRGLLNEALRREGF</sequence>
<comment type="caution">
    <text evidence="1">The sequence shown here is derived from an EMBL/GenBank/DDBJ whole genome shotgun (WGS) entry which is preliminary data.</text>
</comment>
<keyword evidence="2" id="KW-1185">Reference proteome</keyword>
<reference evidence="1 2" key="1">
    <citation type="submission" date="2016-04" db="EMBL/GenBank/DDBJ databases">
        <title>ATOL: Assembling a taxonomically balanced genome-scale reconstruction of the evolutionary history of the Enterobacteriaceae.</title>
        <authorList>
            <person name="Plunkett G.III."/>
            <person name="Neeno-Eckwall E.C."/>
            <person name="Glasner J.D."/>
            <person name="Perna N.T."/>
        </authorList>
    </citation>
    <scope>NUCLEOTIDE SEQUENCE [LARGE SCALE GENOMIC DNA]</scope>
    <source>
        <strain evidence="1 2">ATCC 35613</strain>
    </source>
</reference>
<protein>
    <submittedName>
        <fullName evidence="1">Uncharacterized protein</fullName>
    </submittedName>
</protein>
<dbReference type="PATRIC" id="fig|1354272.4.peg.920"/>
<dbReference type="Proteomes" id="UP000078224">
    <property type="component" value="Unassembled WGS sequence"/>
</dbReference>
<gene>
    <name evidence="1" type="ORF">M998_0897</name>
</gene>
<evidence type="ECO:0000313" key="2">
    <source>
        <dbReference type="Proteomes" id="UP000078224"/>
    </source>
</evidence>
<evidence type="ECO:0000313" key="1">
    <source>
        <dbReference type="EMBL" id="OAT53644.1"/>
    </source>
</evidence>
<accession>A0A1B7K0X2</accession>
<dbReference type="RefSeq" id="WP_074379423.1">
    <property type="nucleotide sequence ID" value="NZ_LXEW01000015.1"/>
</dbReference>
<proteinExistence type="predicted"/>